<dbReference type="EMBL" id="FJOF01000001">
    <property type="protein sequence ID" value="CZR35524.1"/>
    <property type="molecule type" value="Genomic_DNA"/>
</dbReference>
<dbReference type="Proteomes" id="UP000183971">
    <property type="component" value="Unassembled WGS sequence"/>
</dbReference>
<reference evidence="2" key="1">
    <citation type="journal article" date="2016" name="Genome Biol. Evol.">
        <title>Comparative 'omics' of the Fusarium fujikuroi species complex highlights differences in genetic potential and metabolite synthesis.</title>
        <authorList>
            <person name="Niehaus E.-M."/>
            <person name="Muensterkoetter M."/>
            <person name="Proctor R.H."/>
            <person name="Brown D.W."/>
            <person name="Sharon A."/>
            <person name="Idan Y."/>
            <person name="Oren-Young L."/>
            <person name="Sieber C.M."/>
            <person name="Novak O."/>
            <person name="Pencik A."/>
            <person name="Tarkowska D."/>
            <person name="Hromadova K."/>
            <person name="Freeman S."/>
            <person name="Maymon M."/>
            <person name="Elazar M."/>
            <person name="Youssef S.A."/>
            <person name="El-Shabrawy E.S.M."/>
            <person name="Shalaby A.B.A."/>
            <person name="Houterman P."/>
            <person name="Brock N.L."/>
            <person name="Burkhardt I."/>
            <person name="Tsavkelova E.A."/>
            <person name="Dickschat J.S."/>
            <person name="Galuszka P."/>
            <person name="Gueldener U."/>
            <person name="Tudzynski B."/>
        </authorList>
    </citation>
    <scope>NUCLEOTIDE SEQUENCE [LARGE SCALE GENOMIC DNA]</scope>
    <source>
        <strain evidence="2">ET1</strain>
    </source>
</reference>
<dbReference type="VEuPathDB" id="FungiDB:FPRO_00353"/>
<dbReference type="RefSeq" id="XP_031076117.1">
    <property type="nucleotide sequence ID" value="XM_031225486.1"/>
</dbReference>
<sequence>MHDKARKWTLSSLLVINPIVSTKETKAQSHGQLVTVDPSHICAKAIAVIPFVSYQISSRLAHLISSLLWGKERSSRIPSVVDYEQRHEHFYEDLRTMNQNLHMESRSGLWGRAKEKASRAISPPIVPSLVCQSNIQGTKINTTQRRPQGEIERAVEI</sequence>
<evidence type="ECO:0000313" key="1">
    <source>
        <dbReference type="EMBL" id="CZR35524.1"/>
    </source>
</evidence>
<name>A0A1L7V5Y6_FUSPR</name>
<organism evidence="1 2">
    <name type="scientific">Fusarium proliferatum (strain ET1)</name>
    <name type="common">Orchid endophyte fungus</name>
    <dbReference type="NCBI Taxonomy" id="1227346"/>
    <lineage>
        <taxon>Eukaryota</taxon>
        <taxon>Fungi</taxon>
        <taxon>Dikarya</taxon>
        <taxon>Ascomycota</taxon>
        <taxon>Pezizomycotina</taxon>
        <taxon>Sordariomycetes</taxon>
        <taxon>Hypocreomycetidae</taxon>
        <taxon>Hypocreales</taxon>
        <taxon>Nectriaceae</taxon>
        <taxon>Fusarium</taxon>
        <taxon>Fusarium fujikuroi species complex</taxon>
    </lineage>
</organism>
<protein>
    <submittedName>
        <fullName evidence="1">Uncharacterized protein</fullName>
    </submittedName>
</protein>
<dbReference type="GeneID" id="42045243"/>
<comment type="caution">
    <text evidence="1">The sequence shown here is derived from an EMBL/GenBank/DDBJ whole genome shotgun (WGS) entry which is preliminary data.</text>
</comment>
<evidence type="ECO:0000313" key="2">
    <source>
        <dbReference type="Proteomes" id="UP000183971"/>
    </source>
</evidence>
<keyword evidence="2" id="KW-1185">Reference proteome</keyword>
<accession>A0A1L7V5Y6</accession>
<dbReference type="AlphaFoldDB" id="A0A1L7V5Y6"/>
<gene>
    <name evidence="1" type="ORF">FPRO_00353</name>
</gene>
<proteinExistence type="predicted"/>